<accession>A0A8J4FWH1</accession>
<gene>
    <name evidence="9" type="ORF">Vretifemale_20651</name>
    <name evidence="10" type="ORF">Vretimale_8139</name>
</gene>
<proteinExistence type="inferred from homology"/>
<evidence type="ECO:0000313" key="11">
    <source>
        <dbReference type="Proteomes" id="UP000747110"/>
    </source>
</evidence>
<comment type="caution">
    <text evidence="9">The sequence shown here is derived from an EMBL/GenBank/DDBJ whole genome shotgun (WGS) entry which is preliminary data.</text>
</comment>
<evidence type="ECO:0000313" key="9">
    <source>
        <dbReference type="EMBL" id="GIL93223.1"/>
    </source>
</evidence>
<dbReference type="GO" id="GO:0000139">
    <property type="term" value="C:Golgi membrane"/>
    <property type="evidence" value="ECO:0007669"/>
    <property type="project" value="UniProtKB-SubCell"/>
</dbReference>
<dbReference type="Pfam" id="PF08700">
    <property type="entry name" value="VPS51_Exo84_N"/>
    <property type="match status" value="1"/>
</dbReference>
<keyword evidence="7" id="KW-0472">Membrane</keyword>
<feature type="compositionally biased region" description="Low complexity" evidence="8">
    <location>
        <begin position="586"/>
        <end position="602"/>
    </location>
</feature>
<organism evidence="9 11">
    <name type="scientific">Volvox reticuliferus</name>
    <dbReference type="NCBI Taxonomy" id="1737510"/>
    <lineage>
        <taxon>Eukaryota</taxon>
        <taxon>Viridiplantae</taxon>
        <taxon>Chlorophyta</taxon>
        <taxon>core chlorophytes</taxon>
        <taxon>Chlorophyceae</taxon>
        <taxon>CS clade</taxon>
        <taxon>Chlamydomonadales</taxon>
        <taxon>Volvocaceae</taxon>
        <taxon>Volvox</taxon>
    </lineage>
</organism>
<evidence type="ECO:0000256" key="3">
    <source>
        <dbReference type="ARBA" id="ARBA00020978"/>
    </source>
</evidence>
<feature type="region of interest" description="Disordered" evidence="8">
    <location>
        <begin position="576"/>
        <end position="610"/>
    </location>
</feature>
<dbReference type="Proteomes" id="UP000722791">
    <property type="component" value="Unassembled WGS sequence"/>
</dbReference>
<evidence type="ECO:0000313" key="10">
    <source>
        <dbReference type="EMBL" id="GIM03409.1"/>
    </source>
</evidence>
<dbReference type="Proteomes" id="UP000747110">
    <property type="component" value="Unassembled WGS sequence"/>
</dbReference>
<evidence type="ECO:0000256" key="7">
    <source>
        <dbReference type="ARBA" id="ARBA00023136"/>
    </source>
</evidence>
<comment type="subcellular location">
    <subcellularLocation>
        <location evidence="1">Golgi apparatus membrane</location>
        <topology evidence="1">Peripheral membrane protein</topology>
    </subcellularLocation>
</comment>
<evidence type="ECO:0000256" key="6">
    <source>
        <dbReference type="ARBA" id="ARBA00023034"/>
    </source>
</evidence>
<dbReference type="EMBL" id="BNCP01000090">
    <property type="protein sequence ID" value="GIL93223.1"/>
    <property type="molecule type" value="Genomic_DNA"/>
</dbReference>
<keyword evidence="5" id="KW-0653">Protein transport</keyword>
<keyword evidence="4" id="KW-0813">Transport</keyword>
<evidence type="ECO:0000256" key="1">
    <source>
        <dbReference type="ARBA" id="ARBA00004395"/>
    </source>
</evidence>
<sequence>MQTGLGSGQLGPVAGQLKQPVLTDAQRGAEALFTTKTISEIREIEVRTRKDIEQKKLQLRNLVGDSYRDLIDSADKILAIANNTTTILNNVRSIQESFSSLAHNFTSSDALLNEKRDSLNKHEELYAVGSRVKYLVDTPELIWGCLDARRYLDASRRFLRAQHVHDLMASNFSPAVLAKFPLLRHHWPTVTKFKKQVVDAVQAVLLGERQMHTDLAADLLASLASLQGMDSTALLQAFLSSRRSMVGQLVGNAAPASGEDAPAAASEVLSSLAQAAQLTIAQVGELFLPVVSSGGGRGADATCLLQQCCREEADYSELLFGGRTNSSEPAAATPTTAAPEADAWRRTNRAVVERLAALSSGQVEHACVGWLRAVAEDFSAQSPRLLAGLTTAAALVEVEAHVRGAVAAWQHPGLPSATAAGQPARSTGPGAAKRARMVHSNHYPSALLSPTVPGAALSQPATPGAAAGAGDAPHLGSWESVAEWVVGRQLNVWQEIFHQPFVVRSRELIEEGFAVVGRSLDGPLDHCLRAAAEAELEPAGCIITRTWPLEGWDGTAAAGAPAAAEDSNGLARARLESVGRSTEQRAGGTSSGAIASGGTPAPGAGGASTGVVSAGRAYRQQVLAIQRKFDEDLRSILQAALLLVGTADAAVWPPGIHSTPVSASPSTASLPRVASDAATVAGAQPMMHPLLQLPHPHHHHPHHHRSSLHALATIKREMQGSRAAELEPFVQAKCIELVTAIAARLQGRLDQLGQPREGPAGAAIAEQVVLLGRLASALATDSRYLPIVLGSPEAWKAAVSAVAGPGGTSALSVGRTAGRIGGVRGTAANARLTGVLEKLRAAAVAAYRSWASWAAISLAGELRALVLADDLLCANAVPLSWQETIIVSEAENALAEPIADMRFSLPASPSVPVLLLLAAACAEVRRAGDHKIAPEALQAFEWELSRAITSTYSQLLQPGTGALHVRGVTEKGILQLLLDVRFLRDVLVGGRPVTSRSSSTPAGTAPGLGAVATAGALGGLGSLAVGLLPGVELADPALVSALTERKREAAALEQMLQDCLDPIDWATYESYLWANEARYFQRVSILFGGLIHLQRAHPEQAAKLTATGLQDSNPLNVLPVASRFQYLPISAPAPVAPQSGVAATVIATSGAAGAAATANATTTGSLTVARLRPSMAALNRGAPSSLDSLDAYSFADLGSARLGRGANTGGSISTTEAVAPLSAQSAASAGAAALSALHARLQAGSLGQFGSLLGDKAAEVTAMAQQRFGDLGFGDYLPTSALGSAGGLLSSLAKNVVKK</sequence>
<dbReference type="OrthoDB" id="46189at2759"/>
<dbReference type="GO" id="GO:0017119">
    <property type="term" value="C:Golgi transport complex"/>
    <property type="evidence" value="ECO:0007669"/>
    <property type="project" value="InterPro"/>
</dbReference>
<evidence type="ECO:0000256" key="5">
    <source>
        <dbReference type="ARBA" id="ARBA00022927"/>
    </source>
</evidence>
<protein>
    <recommendedName>
        <fullName evidence="3">Conserved oligomeric Golgi complex subunit 1</fullName>
    </recommendedName>
</protein>
<evidence type="ECO:0000256" key="4">
    <source>
        <dbReference type="ARBA" id="ARBA00022448"/>
    </source>
</evidence>
<dbReference type="GO" id="GO:0015031">
    <property type="term" value="P:protein transport"/>
    <property type="evidence" value="ECO:0007669"/>
    <property type="project" value="UniProtKB-KW"/>
</dbReference>
<dbReference type="EMBL" id="BNCQ01000014">
    <property type="protein sequence ID" value="GIM03409.1"/>
    <property type="molecule type" value="Genomic_DNA"/>
</dbReference>
<dbReference type="PANTHER" id="PTHR31658">
    <property type="entry name" value="CONSERVED OLIGOMERIC GOLGI COMPLEX SUBUNIT 1"/>
    <property type="match status" value="1"/>
</dbReference>
<dbReference type="InterPro" id="IPR033370">
    <property type="entry name" value="COG1"/>
</dbReference>
<name>A0A8J4FWH1_9CHLO</name>
<reference evidence="9" key="1">
    <citation type="journal article" date="2021" name="Proc. Natl. Acad. Sci. U.S.A.">
        <title>Three genomes in the algal genus Volvox reveal the fate of a haploid sex-determining region after a transition to homothallism.</title>
        <authorList>
            <person name="Yamamoto K."/>
            <person name="Hamaji T."/>
            <person name="Kawai-Toyooka H."/>
            <person name="Matsuzaki R."/>
            <person name="Takahashi F."/>
            <person name="Nishimura Y."/>
            <person name="Kawachi M."/>
            <person name="Noguchi H."/>
            <person name="Minakuchi Y."/>
            <person name="Umen J.G."/>
            <person name="Toyoda A."/>
            <person name="Nozaki H."/>
        </authorList>
    </citation>
    <scope>NUCLEOTIDE SEQUENCE</scope>
    <source>
        <strain evidence="10">NIES-3785</strain>
        <strain evidence="9">NIES-3786</strain>
    </source>
</reference>
<keyword evidence="6" id="KW-0333">Golgi apparatus</keyword>
<dbReference type="GO" id="GO:0006891">
    <property type="term" value="P:intra-Golgi vesicle-mediated transport"/>
    <property type="evidence" value="ECO:0007669"/>
    <property type="project" value="InterPro"/>
</dbReference>
<keyword evidence="11" id="KW-1185">Reference proteome</keyword>
<comment type="similarity">
    <text evidence="2">Belongs to the COG1 family.</text>
</comment>
<evidence type="ECO:0000256" key="2">
    <source>
        <dbReference type="ARBA" id="ARBA00006653"/>
    </source>
</evidence>
<evidence type="ECO:0000256" key="8">
    <source>
        <dbReference type="SAM" id="MobiDB-lite"/>
    </source>
</evidence>
<dbReference type="PANTHER" id="PTHR31658:SF0">
    <property type="entry name" value="CONSERVED OLIGOMERIC GOLGI COMPLEX SUBUNIT 1"/>
    <property type="match status" value="1"/>
</dbReference>